<name>A0A840Z3Y7_9SPHN</name>
<dbReference type="RefSeq" id="WP_184006086.1">
    <property type="nucleotide sequence ID" value="NZ_BAABIF010000011.1"/>
</dbReference>
<reference evidence="2 3" key="1">
    <citation type="submission" date="2020-08" db="EMBL/GenBank/DDBJ databases">
        <title>Genomic Encyclopedia of Type Strains, Phase IV (KMG-IV): sequencing the most valuable type-strain genomes for metagenomic binning, comparative biology and taxonomic classification.</title>
        <authorList>
            <person name="Goeker M."/>
        </authorList>
    </citation>
    <scope>NUCLEOTIDE SEQUENCE [LARGE SCALE GENOMIC DNA]</scope>
    <source>
        <strain evidence="2 3">DSM 27203</strain>
    </source>
</reference>
<evidence type="ECO:0000313" key="2">
    <source>
        <dbReference type="EMBL" id="MBB5720342.1"/>
    </source>
</evidence>
<evidence type="ECO:0000313" key="3">
    <source>
        <dbReference type="Proteomes" id="UP000554342"/>
    </source>
</evidence>
<sequence length="181" mass="20347">MWTSAVDRFVLPVVASTSGQTAETFDVNHFTGLTQCHIDTAGDEHWQFSDGFRQIRLDLVEGTLCAGPVYLRYDIGGLASAQPKVQTLERLILLARSGRLAATRFPAERRAVRWALVLRVYDALSAGASQRDIAMHLYNLGDLARWRVEAPAYRRRVQRLVAAARDAVRHDPAEWLNGRYP</sequence>
<keyword evidence="3" id="KW-1185">Reference proteome</keyword>
<organism evidence="2 3">
    <name type="scientific">Stakelama sediminis</name>
    <dbReference type="NCBI Taxonomy" id="463200"/>
    <lineage>
        <taxon>Bacteria</taxon>
        <taxon>Pseudomonadati</taxon>
        <taxon>Pseudomonadota</taxon>
        <taxon>Alphaproteobacteria</taxon>
        <taxon>Sphingomonadales</taxon>
        <taxon>Sphingomonadaceae</taxon>
        <taxon>Stakelama</taxon>
    </lineage>
</organism>
<dbReference type="InterPro" id="IPR018754">
    <property type="entry name" value="RovC-like_DNA-bd"/>
</dbReference>
<feature type="domain" description="T6SS Transcription factor RovC-like DNA binding" evidence="1">
    <location>
        <begin position="85"/>
        <end position="170"/>
    </location>
</feature>
<evidence type="ECO:0000259" key="1">
    <source>
        <dbReference type="Pfam" id="PF10074"/>
    </source>
</evidence>
<protein>
    <recommendedName>
        <fullName evidence="1">T6SS Transcription factor RovC-like DNA binding domain-containing protein</fullName>
    </recommendedName>
</protein>
<proteinExistence type="predicted"/>
<comment type="caution">
    <text evidence="2">The sequence shown here is derived from an EMBL/GenBank/DDBJ whole genome shotgun (WGS) entry which is preliminary data.</text>
</comment>
<gene>
    <name evidence="2" type="ORF">FHR23_003308</name>
</gene>
<dbReference type="AlphaFoldDB" id="A0A840Z3Y7"/>
<accession>A0A840Z3Y7</accession>
<dbReference type="Pfam" id="PF10074">
    <property type="entry name" value="RovC_DNA-bd"/>
    <property type="match status" value="1"/>
</dbReference>
<dbReference type="Proteomes" id="UP000554342">
    <property type="component" value="Unassembled WGS sequence"/>
</dbReference>
<dbReference type="EMBL" id="JACIJI010000014">
    <property type="protein sequence ID" value="MBB5720342.1"/>
    <property type="molecule type" value="Genomic_DNA"/>
</dbReference>